<feature type="compositionally biased region" description="Basic residues" evidence="1">
    <location>
        <begin position="36"/>
        <end position="47"/>
    </location>
</feature>
<name>A0A8H8CQ49_PSICU</name>
<feature type="region of interest" description="Disordered" evidence="1">
    <location>
        <begin position="93"/>
        <end position="112"/>
    </location>
</feature>
<feature type="compositionally biased region" description="Polar residues" evidence="1">
    <location>
        <begin position="132"/>
        <end position="142"/>
    </location>
</feature>
<dbReference type="AlphaFoldDB" id="A0A8H8CQ49"/>
<sequence length="279" mass="30290">MSSAALHHPSPAQHEQDIAHTQSWFDDDFTESHMNASHRKGKGKRRSGGHDTDPTSPASSSDNLDKIAYPPVNEDAEETRRVEENLRRWEIAERQRRKAARGSTQSAKASSLIEDVSKRASLLWPGKKTKHSSIGGSHTALESQDHIDVVPLNQVVTASPVLSPTHSNSDVPTLQDPFANPPELISPFADSFQVATLVPPSATEDGRHLSAPLNDVTDTDGSNGTAHASKPQRPPAPMPLNLPPPRTPPMGSPLMSPINDADAQRREEPQRAGRTNPQE</sequence>
<proteinExistence type="predicted"/>
<evidence type="ECO:0000313" key="2">
    <source>
        <dbReference type="EMBL" id="KAG5172774.1"/>
    </source>
</evidence>
<dbReference type="OrthoDB" id="3358973at2759"/>
<feature type="compositionally biased region" description="Basic and acidic residues" evidence="1">
    <location>
        <begin position="262"/>
        <end position="271"/>
    </location>
</feature>
<comment type="caution">
    <text evidence="2">The sequence shown here is derived from an EMBL/GenBank/DDBJ whole genome shotgun (WGS) entry which is preliminary data.</text>
</comment>
<feature type="compositionally biased region" description="Basic and acidic residues" evidence="1">
    <location>
        <begin position="78"/>
        <end position="88"/>
    </location>
</feature>
<gene>
    <name evidence="2" type="ORF">JR316_002277</name>
</gene>
<feature type="compositionally biased region" description="Polar residues" evidence="1">
    <location>
        <begin position="161"/>
        <end position="172"/>
    </location>
</feature>
<feature type="region of interest" description="Disordered" evidence="1">
    <location>
        <begin position="1"/>
        <end position="88"/>
    </location>
</feature>
<reference evidence="2" key="1">
    <citation type="submission" date="2021-02" db="EMBL/GenBank/DDBJ databases">
        <title>Psilocybe cubensis genome.</title>
        <authorList>
            <person name="Mckernan K.J."/>
            <person name="Crawford S."/>
            <person name="Trippe A."/>
            <person name="Kane L.T."/>
            <person name="Mclaughlin S."/>
        </authorList>
    </citation>
    <scope>NUCLEOTIDE SEQUENCE [LARGE SCALE GENOMIC DNA]</scope>
    <source>
        <strain evidence="2">MGC-MH-2018</strain>
    </source>
</reference>
<dbReference type="EMBL" id="JAFIQS010000002">
    <property type="protein sequence ID" value="KAG5172774.1"/>
    <property type="molecule type" value="Genomic_DNA"/>
</dbReference>
<protein>
    <submittedName>
        <fullName evidence="2">Uncharacterized protein</fullName>
    </submittedName>
</protein>
<feature type="compositionally biased region" description="Pro residues" evidence="1">
    <location>
        <begin position="232"/>
        <end position="251"/>
    </location>
</feature>
<evidence type="ECO:0000256" key="1">
    <source>
        <dbReference type="SAM" id="MobiDB-lite"/>
    </source>
</evidence>
<accession>A0A8H8CQ49</accession>
<feature type="region of interest" description="Disordered" evidence="1">
    <location>
        <begin position="161"/>
        <end position="184"/>
    </location>
</feature>
<organism evidence="2">
    <name type="scientific">Psilocybe cubensis</name>
    <name type="common">Psychedelic mushroom</name>
    <name type="synonym">Stropharia cubensis</name>
    <dbReference type="NCBI Taxonomy" id="181762"/>
    <lineage>
        <taxon>Eukaryota</taxon>
        <taxon>Fungi</taxon>
        <taxon>Dikarya</taxon>
        <taxon>Basidiomycota</taxon>
        <taxon>Agaricomycotina</taxon>
        <taxon>Agaricomycetes</taxon>
        <taxon>Agaricomycetidae</taxon>
        <taxon>Agaricales</taxon>
        <taxon>Agaricineae</taxon>
        <taxon>Strophariaceae</taxon>
        <taxon>Psilocybe</taxon>
    </lineage>
</organism>
<feature type="region of interest" description="Disordered" evidence="1">
    <location>
        <begin position="124"/>
        <end position="146"/>
    </location>
</feature>
<feature type="region of interest" description="Disordered" evidence="1">
    <location>
        <begin position="196"/>
        <end position="279"/>
    </location>
</feature>